<dbReference type="EMBL" id="JAJNBZ010000002">
    <property type="protein sequence ID" value="MCE5168432.1"/>
    <property type="molecule type" value="Genomic_DNA"/>
</dbReference>
<gene>
    <name evidence="7" type="ORF">LQV63_03770</name>
</gene>
<evidence type="ECO:0000256" key="4">
    <source>
        <dbReference type="ARBA" id="ARBA00049288"/>
    </source>
</evidence>
<dbReference type="InterPro" id="IPR016143">
    <property type="entry name" value="Citrate_synth-like_sm_a-sub"/>
</dbReference>
<protein>
    <recommendedName>
        <fullName evidence="5">Citrate synthase</fullName>
    </recommendedName>
</protein>
<dbReference type="PROSITE" id="PS00480">
    <property type="entry name" value="CITRATE_SYNTHASE"/>
    <property type="match status" value="1"/>
</dbReference>
<dbReference type="PANTHER" id="PTHR11739:SF4">
    <property type="entry name" value="CITRATE SYNTHASE, PEROXISOMAL"/>
    <property type="match status" value="1"/>
</dbReference>
<dbReference type="Gene3D" id="1.10.580.10">
    <property type="entry name" value="Citrate Synthase, domain 1"/>
    <property type="match status" value="1"/>
</dbReference>
<dbReference type="Pfam" id="PF00285">
    <property type="entry name" value="Citrate_synt"/>
    <property type="match status" value="1"/>
</dbReference>
<evidence type="ECO:0000256" key="3">
    <source>
        <dbReference type="ARBA" id="ARBA00022679"/>
    </source>
</evidence>
<accession>A0ABS8YBT6</accession>
<dbReference type="PANTHER" id="PTHR11739">
    <property type="entry name" value="CITRATE SYNTHASE"/>
    <property type="match status" value="1"/>
</dbReference>
<dbReference type="InterPro" id="IPR016142">
    <property type="entry name" value="Citrate_synth-like_lrg_a-sub"/>
</dbReference>
<comment type="caution">
    <text evidence="7">The sequence shown here is derived from an EMBL/GenBank/DDBJ whole genome shotgun (WGS) entry which is preliminary data.</text>
</comment>
<evidence type="ECO:0000256" key="5">
    <source>
        <dbReference type="PIRNR" id="PIRNR001369"/>
    </source>
</evidence>
<dbReference type="Gene3D" id="1.10.230.10">
    <property type="entry name" value="Cytochrome P450-Terp, domain 2"/>
    <property type="match status" value="1"/>
</dbReference>
<dbReference type="PIRSF" id="PIRSF001369">
    <property type="entry name" value="Citrate_synth"/>
    <property type="match status" value="1"/>
</dbReference>
<evidence type="ECO:0000256" key="6">
    <source>
        <dbReference type="RuleBase" id="RU003406"/>
    </source>
</evidence>
<comment type="pathway">
    <text evidence="1">Carbohydrate metabolism; tricarboxylic acid cycle.</text>
</comment>
<keyword evidence="8" id="KW-1185">Reference proteome</keyword>
<dbReference type="InterPro" id="IPR002020">
    <property type="entry name" value="Citrate_synthase"/>
</dbReference>
<comment type="similarity">
    <text evidence="2 5 6">Belongs to the citrate synthase family.</text>
</comment>
<dbReference type="InterPro" id="IPR036969">
    <property type="entry name" value="Citrate_synthase_sf"/>
</dbReference>
<evidence type="ECO:0000256" key="2">
    <source>
        <dbReference type="ARBA" id="ARBA00010566"/>
    </source>
</evidence>
<comment type="catalytic activity">
    <reaction evidence="4">
        <text>oxaloacetate + acetyl-CoA + H2O = citrate + CoA + H(+)</text>
        <dbReference type="Rhea" id="RHEA:16845"/>
        <dbReference type="ChEBI" id="CHEBI:15377"/>
        <dbReference type="ChEBI" id="CHEBI:15378"/>
        <dbReference type="ChEBI" id="CHEBI:16452"/>
        <dbReference type="ChEBI" id="CHEBI:16947"/>
        <dbReference type="ChEBI" id="CHEBI:57287"/>
        <dbReference type="ChEBI" id="CHEBI:57288"/>
        <dbReference type="EC" id="2.3.3.16"/>
    </reaction>
</comment>
<evidence type="ECO:0000313" key="8">
    <source>
        <dbReference type="Proteomes" id="UP001199916"/>
    </source>
</evidence>
<keyword evidence="3 5" id="KW-0808">Transferase</keyword>
<evidence type="ECO:0000313" key="7">
    <source>
        <dbReference type="EMBL" id="MCE5168432.1"/>
    </source>
</evidence>
<sequence>MVDKGLKGVIAAETELSFIDGDQGILLYRGYEAKQLAVRYSFEEVAYLLWYGSLPTPAELTAFKAKWVRYRQLPEPVIHCLKQIPSDMDLMSQLRTAVSSLGMKPFEGTPQADHAIALTAMMPALIANLYRAQNGQPLITSIPTNESLNHTAHYLYLLTGELPSDVHVNALEAYMILTMEHGLNASTFTARVIASTESDIVSALTGAIGAMKGPLHGGAPSAVTNMLEAIGTPERVEPWLREQLEQRRRLMGFGHRIYRTRDPRAEALKQRIALMESHDPWLNLALLVEDTAVRLLAEYKPGRGLYTNVEFYAAAIMRAIGMPSELFTPTFTASRTVGWTAHILEQASDNVIYRPEAKYVGPRHSSVNVS</sequence>
<proteinExistence type="inferred from homology"/>
<dbReference type="CDD" id="cd06109">
    <property type="entry name" value="BsCS-I_like"/>
    <property type="match status" value="1"/>
</dbReference>
<organism evidence="7 8">
    <name type="scientific">Paenibacillus profundus</name>
    <dbReference type="NCBI Taxonomy" id="1173085"/>
    <lineage>
        <taxon>Bacteria</taxon>
        <taxon>Bacillati</taxon>
        <taxon>Bacillota</taxon>
        <taxon>Bacilli</taxon>
        <taxon>Bacillales</taxon>
        <taxon>Paenibacillaceae</taxon>
        <taxon>Paenibacillus</taxon>
    </lineage>
</organism>
<dbReference type="InterPro" id="IPR019810">
    <property type="entry name" value="Citrate_synthase_AS"/>
</dbReference>
<dbReference type="SUPFAM" id="SSF48256">
    <property type="entry name" value="Citrate synthase"/>
    <property type="match status" value="1"/>
</dbReference>
<dbReference type="RefSeq" id="WP_233695912.1">
    <property type="nucleotide sequence ID" value="NZ_JAJNBZ010000002.1"/>
</dbReference>
<name>A0ABS8YBT6_9BACL</name>
<reference evidence="7 8" key="1">
    <citation type="submission" date="2021-11" db="EMBL/GenBank/DDBJ databases">
        <title>Draft genome sequence of Paenibacillus profundus YoMME, a new Gram-positive bacteria with exoelectrogenic properties.</title>
        <authorList>
            <person name="Hubenova Y."/>
            <person name="Hubenova E."/>
            <person name="Manasiev Y."/>
            <person name="Peykov S."/>
            <person name="Mitov M."/>
        </authorList>
    </citation>
    <scope>NUCLEOTIDE SEQUENCE [LARGE SCALE GENOMIC DNA]</scope>
    <source>
        <strain evidence="7 8">YoMME</strain>
    </source>
</reference>
<dbReference type="Proteomes" id="UP001199916">
    <property type="component" value="Unassembled WGS sequence"/>
</dbReference>
<dbReference type="InterPro" id="IPR024176">
    <property type="entry name" value="Citrate_synthase_bac-typ"/>
</dbReference>
<evidence type="ECO:0000256" key="1">
    <source>
        <dbReference type="ARBA" id="ARBA00005163"/>
    </source>
</evidence>
<dbReference type="PRINTS" id="PR00143">
    <property type="entry name" value="CITRTSNTHASE"/>
</dbReference>